<feature type="compositionally biased region" description="Basic and acidic residues" evidence="2">
    <location>
        <begin position="483"/>
        <end position="496"/>
    </location>
</feature>
<dbReference type="SUPFAM" id="SSF101152">
    <property type="entry name" value="Mob1/phocein"/>
    <property type="match status" value="1"/>
</dbReference>
<feature type="compositionally biased region" description="Acidic residues" evidence="2">
    <location>
        <begin position="410"/>
        <end position="423"/>
    </location>
</feature>
<organism evidence="3 4">
    <name type="scientific">Westerdykella ornata</name>
    <dbReference type="NCBI Taxonomy" id="318751"/>
    <lineage>
        <taxon>Eukaryota</taxon>
        <taxon>Fungi</taxon>
        <taxon>Dikarya</taxon>
        <taxon>Ascomycota</taxon>
        <taxon>Pezizomycotina</taxon>
        <taxon>Dothideomycetes</taxon>
        <taxon>Pleosporomycetidae</taxon>
        <taxon>Pleosporales</taxon>
        <taxon>Sporormiaceae</taxon>
        <taxon>Westerdykella</taxon>
    </lineage>
</organism>
<protein>
    <submittedName>
        <fullName evidence="3">Mob1/phocein</fullName>
    </submittedName>
</protein>
<dbReference type="OrthoDB" id="10262609at2759"/>
<feature type="region of interest" description="Disordered" evidence="2">
    <location>
        <begin position="314"/>
        <end position="517"/>
    </location>
</feature>
<dbReference type="Gene3D" id="1.20.140.30">
    <property type="entry name" value="MOB kinase activator"/>
    <property type="match status" value="1"/>
</dbReference>
<feature type="binding site" evidence="1">
    <location>
        <position position="230"/>
    </location>
    <ligand>
        <name>Zn(2+)</name>
        <dbReference type="ChEBI" id="CHEBI:29105"/>
    </ligand>
</feature>
<dbReference type="PANTHER" id="PTHR22599">
    <property type="entry name" value="MPS ONE BINDER KINASE ACTIVATOR-LIKE MOB"/>
    <property type="match status" value="1"/>
</dbReference>
<dbReference type="RefSeq" id="XP_033654360.1">
    <property type="nucleotide sequence ID" value="XM_033801563.1"/>
</dbReference>
<gene>
    <name evidence="3" type="ORF">EI97DRAFT_466937</name>
</gene>
<proteinExistence type="predicted"/>
<feature type="binding site" evidence="1">
    <location>
        <position position="148"/>
    </location>
    <ligand>
        <name>Zn(2+)</name>
        <dbReference type="ChEBI" id="CHEBI:29105"/>
    </ligand>
</feature>
<dbReference type="Pfam" id="PF03637">
    <property type="entry name" value="Mob1_phocein"/>
    <property type="match status" value="1"/>
</dbReference>
<feature type="binding site" evidence="1">
    <location>
        <position position="153"/>
    </location>
    <ligand>
        <name>Zn(2+)</name>
        <dbReference type="ChEBI" id="CHEBI:29105"/>
    </ligand>
</feature>
<evidence type="ECO:0000256" key="1">
    <source>
        <dbReference type="PIRSR" id="PIRSR605301-1"/>
    </source>
</evidence>
<feature type="region of interest" description="Disordered" evidence="2">
    <location>
        <begin position="1"/>
        <end position="77"/>
    </location>
</feature>
<dbReference type="SMART" id="SM01388">
    <property type="entry name" value="Mob1_phocein"/>
    <property type="match status" value="1"/>
</dbReference>
<dbReference type="AlphaFoldDB" id="A0A6A6JJQ2"/>
<evidence type="ECO:0000256" key="2">
    <source>
        <dbReference type="SAM" id="MobiDB-lite"/>
    </source>
</evidence>
<accession>A0A6A6JJQ2</accession>
<dbReference type="Proteomes" id="UP000800097">
    <property type="component" value="Unassembled WGS sequence"/>
</dbReference>
<feature type="compositionally biased region" description="Polar residues" evidence="2">
    <location>
        <begin position="368"/>
        <end position="390"/>
    </location>
</feature>
<keyword evidence="1" id="KW-0862">Zinc</keyword>
<keyword evidence="4" id="KW-1185">Reference proteome</keyword>
<evidence type="ECO:0000313" key="4">
    <source>
        <dbReference type="Proteomes" id="UP000800097"/>
    </source>
</evidence>
<dbReference type="InterPro" id="IPR005301">
    <property type="entry name" value="MOB_kinase_act_fam"/>
</dbReference>
<name>A0A6A6JJQ2_WESOR</name>
<feature type="binding site" evidence="1">
    <location>
        <position position="235"/>
    </location>
    <ligand>
        <name>Zn(2+)</name>
        <dbReference type="ChEBI" id="CHEBI:29105"/>
    </ligand>
</feature>
<dbReference type="GeneID" id="54554738"/>
<dbReference type="EMBL" id="ML986492">
    <property type="protein sequence ID" value="KAF2276821.1"/>
    <property type="molecule type" value="Genomic_DNA"/>
</dbReference>
<reference evidence="3" key="1">
    <citation type="journal article" date="2020" name="Stud. Mycol.">
        <title>101 Dothideomycetes genomes: a test case for predicting lifestyles and emergence of pathogens.</title>
        <authorList>
            <person name="Haridas S."/>
            <person name="Albert R."/>
            <person name="Binder M."/>
            <person name="Bloem J."/>
            <person name="Labutti K."/>
            <person name="Salamov A."/>
            <person name="Andreopoulos B."/>
            <person name="Baker S."/>
            <person name="Barry K."/>
            <person name="Bills G."/>
            <person name="Bluhm B."/>
            <person name="Cannon C."/>
            <person name="Castanera R."/>
            <person name="Culley D."/>
            <person name="Daum C."/>
            <person name="Ezra D."/>
            <person name="Gonzalez J."/>
            <person name="Henrissat B."/>
            <person name="Kuo A."/>
            <person name="Liang C."/>
            <person name="Lipzen A."/>
            <person name="Lutzoni F."/>
            <person name="Magnuson J."/>
            <person name="Mondo S."/>
            <person name="Nolan M."/>
            <person name="Ohm R."/>
            <person name="Pangilinan J."/>
            <person name="Park H.-J."/>
            <person name="Ramirez L."/>
            <person name="Alfaro M."/>
            <person name="Sun H."/>
            <person name="Tritt A."/>
            <person name="Yoshinaga Y."/>
            <person name="Zwiers L.-H."/>
            <person name="Turgeon B."/>
            <person name="Goodwin S."/>
            <person name="Spatafora J."/>
            <person name="Crous P."/>
            <person name="Grigoriev I."/>
        </authorList>
    </citation>
    <scope>NUCLEOTIDE SEQUENCE</scope>
    <source>
        <strain evidence="3">CBS 379.55</strain>
    </source>
</reference>
<dbReference type="InterPro" id="IPR036703">
    <property type="entry name" value="MOB_kinase_act_sf"/>
</dbReference>
<keyword evidence="1" id="KW-0479">Metal-binding</keyword>
<evidence type="ECO:0000313" key="3">
    <source>
        <dbReference type="EMBL" id="KAF2276821.1"/>
    </source>
</evidence>
<sequence>MSFTARSPSSSPRLPSPPPIPEDQLGPKSPLLAAAGDQQMLSGDLDTGSGRRIRPGAKAEEVDQAPNLPDIEQLNPASEPRDWLEAKYRSLTHPDPHTTTAINREKALQLAVPPKDVDKTIWLYELCRFITKHTNSVLTGLFRDDPPCSSATCPEMRASEWQYLCAVHEPPKPCCAIDYCCHTLDWAANLLSSTKIFPSRLGQGVDQNSQHQQVRHLTNIFRRVYRIFAHAWFQHREVFWQVEGRSGLYMLLKTICDHYGLIPDDSYTIPPEAEGEDAPQAAAAAAPEILKRDKAVPGGQEAESGFVESAADHTLSTAGTTKRHRHSPSTAGSAVSTVIEETEEEESMPAKGTGVAAQETSEPAGHEATSSETAQKTQASSIVAPPSSTEAFPGYNAAVLEPQSHQPELGEVEGDAASEETREEEAAAGASKADEKRASADEAPNAEATDAQEVPQPDPQPAGDAETEAEAKAEADADAAAAQEKEEFSSRGEGKGDSAAVDEVSVEGAEPANKGGS</sequence>